<dbReference type="Gene3D" id="1.10.1510.10">
    <property type="entry name" value="Uncharacterised protein YqeY/AIM41 PF09424, N-terminal domain"/>
    <property type="match status" value="1"/>
</dbReference>
<accession>A0A2X0I7K3</accession>
<dbReference type="Proteomes" id="UP000248889">
    <property type="component" value="Unassembled WGS sequence"/>
</dbReference>
<dbReference type="InterPro" id="IPR003789">
    <property type="entry name" value="Asn/Gln_tRNA_amidoTrase-B-like"/>
</dbReference>
<name>A0A2X0I7K3_9ACTN</name>
<dbReference type="AlphaFoldDB" id="A0A2X0I7K3"/>
<dbReference type="PANTHER" id="PTHR28055:SF1">
    <property type="entry name" value="ALTERED INHERITANCE OF MITOCHONDRIA PROTEIN 41, MITOCHONDRIAL"/>
    <property type="match status" value="1"/>
</dbReference>
<dbReference type="SUPFAM" id="SSF89095">
    <property type="entry name" value="GatB/YqeY motif"/>
    <property type="match status" value="1"/>
</dbReference>
<dbReference type="EMBL" id="QKYN01000186">
    <property type="protein sequence ID" value="RAG80942.1"/>
    <property type="molecule type" value="Genomic_DNA"/>
</dbReference>
<protein>
    <recommendedName>
        <fullName evidence="3">GatB/YqeY domain-containing protein</fullName>
    </recommendedName>
</protein>
<dbReference type="InterPro" id="IPR042184">
    <property type="entry name" value="YqeY/Aim41_N"/>
</dbReference>
<dbReference type="PANTHER" id="PTHR28055">
    <property type="entry name" value="ALTERED INHERITANCE OF MITOCHONDRIA PROTEIN 41, MITOCHONDRIAL"/>
    <property type="match status" value="1"/>
</dbReference>
<sequence length="122" mass="12890">MTTDSLPLRHRLRDALGVAIKGRDRVSTSVLRATLGAIENAEAVPADTASAGGTGSLAIEATPVGVGAAEVARRELTEDDVRAIVRAEVAEREQAAETYGRAGRPERVERLRAEIEVLAAFV</sequence>
<evidence type="ECO:0008006" key="3">
    <source>
        <dbReference type="Google" id="ProtNLM"/>
    </source>
</evidence>
<dbReference type="InterPro" id="IPR019004">
    <property type="entry name" value="YqeY/Aim41"/>
</dbReference>
<dbReference type="GO" id="GO:0016884">
    <property type="term" value="F:carbon-nitrogen ligase activity, with glutamine as amido-N-donor"/>
    <property type="evidence" value="ECO:0007669"/>
    <property type="project" value="InterPro"/>
</dbReference>
<proteinExistence type="predicted"/>
<organism evidence="1 2">
    <name type="scientific">Streptacidiphilus pinicola</name>
    <dbReference type="NCBI Taxonomy" id="2219663"/>
    <lineage>
        <taxon>Bacteria</taxon>
        <taxon>Bacillati</taxon>
        <taxon>Actinomycetota</taxon>
        <taxon>Actinomycetes</taxon>
        <taxon>Kitasatosporales</taxon>
        <taxon>Streptomycetaceae</taxon>
        <taxon>Streptacidiphilus</taxon>
    </lineage>
</organism>
<dbReference type="RefSeq" id="WP_111507387.1">
    <property type="nucleotide sequence ID" value="NZ_QKYN01000186.1"/>
</dbReference>
<dbReference type="Pfam" id="PF09424">
    <property type="entry name" value="YqeY"/>
    <property type="match status" value="1"/>
</dbReference>
<evidence type="ECO:0000313" key="2">
    <source>
        <dbReference type="Proteomes" id="UP000248889"/>
    </source>
</evidence>
<comment type="caution">
    <text evidence="1">The sequence shown here is derived from an EMBL/GenBank/DDBJ whole genome shotgun (WGS) entry which is preliminary data.</text>
</comment>
<evidence type="ECO:0000313" key="1">
    <source>
        <dbReference type="EMBL" id="RAG80942.1"/>
    </source>
</evidence>
<dbReference type="OrthoDB" id="5197356at2"/>
<keyword evidence="2" id="KW-1185">Reference proteome</keyword>
<gene>
    <name evidence="1" type="ORF">DN069_35550</name>
</gene>
<reference evidence="1 2" key="1">
    <citation type="submission" date="2018-06" db="EMBL/GenBank/DDBJ databases">
        <title>Streptacidiphilus pinicola sp. nov., isolated from pine grove soil.</title>
        <authorList>
            <person name="Roh S.G."/>
            <person name="Park S."/>
            <person name="Kim M.-K."/>
            <person name="Yun B.-R."/>
            <person name="Park J."/>
            <person name="Kim M.J."/>
            <person name="Kim Y.S."/>
            <person name="Kim S.B."/>
        </authorList>
    </citation>
    <scope>NUCLEOTIDE SEQUENCE [LARGE SCALE GENOMIC DNA]</scope>
    <source>
        <strain evidence="1 2">MMS16-CNU450</strain>
    </source>
</reference>